<gene>
    <name evidence="8" type="ORF">EXY26_10975</name>
</gene>
<evidence type="ECO:0000256" key="3">
    <source>
        <dbReference type="ARBA" id="ARBA00022989"/>
    </source>
</evidence>
<feature type="transmembrane region" description="Helical" evidence="6">
    <location>
        <begin position="138"/>
        <end position="161"/>
    </location>
</feature>
<evidence type="ECO:0000313" key="9">
    <source>
        <dbReference type="Proteomes" id="UP000297638"/>
    </source>
</evidence>
<dbReference type="Proteomes" id="UP000297638">
    <property type="component" value="Unassembled WGS sequence"/>
</dbReference>
<reference evidence="8 9" key="1">
    <citation type="submission" date="2019-03" db="EMBL/GenBank/DDBJ databases">
        <title>Glutamicibacter sp. LJH19 genome.</title>
        <authorList>
            <person name="Sinai Borker S."/>
            <person name="Kumar R."/>
        </authorList>
    </citation>
    <scope>NUCLEOTIDE SEQUENCE [LARGE SCALE GENOMIC DNA]</scope>
    <source>
        <strain evidence="8 9">LJH19</strain>
    </source>
</reference>
<keyword evidence="2 6" id="KW-0812">Transmembrane</keyword>
<evidence type="ECO:0000256" key="6">
    <source>
        <dbReference type="SAM" id="Phobius"/>
    </source>
</evidence>
<feature type="transmembrane region" description="Helical" evidence="6">
    <location>
        <begin position="198"/>
        <end position="215"/>
    </location>
</feature>
<evidence type="ECO:0000256" key="1">
    <source>
        <dbReference type="ARBA" id="ARBA00004141"/>
    </source>
</evidence>
<dbReference type="InterPro" id="IPR007016">
    <property type="entry name" value="O-antigen_ligase-rel_domated"/>
</dbReference>
<feature type="transmembrane region" description="Helical" evidence="6">
    <location>
        <begin position="26"/>
        <end position="43"/>
    </location>
</feature>
<accession>A0A4Y8U141</accession>
<dbReference type="AlphaFoldDB" id="A0A4Y8U141"/>
<feature type="transmembrane region" description="Helical" evidence="6">
    <location>
        <begin position="326"/>
        <end position="353"/>
    </location>
</feature>
<comment type="caution">
    <text evidence="8">The sequence shown here is derived from an EMBL/GenBank/DDBJ whole genome shotgun (WGS) entry which is preliminary data.</text>
</comment>
<evidence type="ECO:0000256" key="5">
    <source>
        <dbReference type="SAM" id="MobiDB-lite"/>
    </source>
</evidence>
<feature type="transmembrane region" description="Helical" evidence="6">
    <location>
        <begin position="55"/>
        <end position="77"/>
    </location>
</feature>
<dbReference type="Pfam" id="PF04932">
    <property type="entry name" value="Wzy_C"/>
    <property type="match status" value="1"/>
</dbReference>
<proteinExistence type="predicted"/>
<evidence type="ECO:0000256" key="4">
    <source>
        <dbReference type="ARBA" id="ARBA00023136"/>
    </source>
</evidence>
<feature type="transmembrane region" description="Helical" evidence="6">
    <location>
        <begin position="109"/>
        <end position="129"/>
    </location>
</feature>
<comment type="subcellular location">
    <subcellularLocation>
        <location evidence="1">Membrane</location>
        <topology evidence="1">Multi-pass membrane protein</topology>
    </subcellularLocation>
</comment>
<evidence type="ECO:0000256" key="2">
    <source>
        <dbReference type="ARBA" id="ARBA00022692"/>
    </source>
</evidence>
<feature type="transmembrane region" description="Helical" evidence="6">
    <location>
        <begin position="244"/>
        <end position="264"/>
    </location>
</feature>
<dbReference type="GO" id="GO:0016020">
    <property type="term" value="C:membrane"/>
    <property type="evidence" value="ECO:0007669"/>
    <property type="project" value="UniProtKB-SubCell"/>
</dbReference>
<name>A0A4Y8U141_9MICC</name>
<protein>
    <recommendedName>
        <fullName evidence="7">O-antigen ligase-related domain-containing protein</fullName>
    </recommendedName>
</protein>
<feature type="transmembrane region" description="Helical" evidence="6">
    <location>
        <begin position="84"/>
        <end position="103"/>
    </location>
</feature>
<keyword evidence="4 6" id="KW-0472">Membrane</keyword>
<sequence>MPMAVSASWAPAEQVPMPRRYRVPRLWQLNLLWILLVFSVVAWRQGSLFTGGLDIVVVLKALLQSAVLCWAILLWMWSGARQPVGVRSFVLLGPVLALSVIGAMAEGNFMASAIIAIRVAMLAATVLFVMRIFPAHQVLLAMCVGLATVGIISSASGLALGGGGRLAGGIPPLSPNELALLSGIPALVLFHQSLRAHVRWWHVGMLVVLSAILLLSESRTALIAAACTAAGMLLMLRRVPMQTIVAALAALPLVFYLAFLTPVLQNLMAREDSASVMTLNSRTISWSVVLNLPNDSWQRWIGAGLSQKTIAVEGQYWDEQVFDSSWISLLAQTGIIGTFLVALWVLLTVFAALRSRRLRSLLFPLLAFVVIRSVMENGLVDAGALFLIFLVFALMLEPASSRAALDWEHAAPLQRKQPPDPPDPPDPPVAMGN</sequence>
<evidence type="ECO:0000313" key="8">
    <source>
        <dbReference type="EMBL" id="TFH57469.1"/>
    </source>
</evidence>
<dbReference type="RefSeq" id="WP_134780387.1">
    <property type="nucleotide sequence ID" value="NZ_SPDS01000001.1"/>
</dbReference>
<evidence type="ECO:0000259" key="7">
    <source>
        <dbReference type="Pfam" id="PF04932"/>
    </source>
</evidence>
<keyword evidence="3 6" id="KW-1133">Transmembrane helix</keyword>
<feature type="region of interest" description="Disordered" evidence="5">
    <location>
        <begin position="411"/>
        <end position="433"/>
    </location>
</feature>
<dbReference type="EMBL" id="SPDS01000001">
    <property type="protein sequence ID" value="TFH57469.1"/>
    <property type="molecule type" value="Genomic_DNA"/>
</dbReference>
<organism evidence="8 9">
    <name type="scientific">Glutamicibacter arilaitensis</name>
    <dbReference type="NCBI Taxonomy" id="256701"/>
    <lineage>
        <taxon>Bacteria</taxon>
        <taxon>Bacillati</taxon>
        <taxon>Actinomycetota</taxon>
        <taxon>Actinomycetes</taxon>
        <taxon>Micrococcales</taxon>
        <taxon>Micrococcaceae</taxon>
        <taxon>Glutamicibacter</taxon>
    </lineage>
</organism>
<feature type="compositionally biased region" description="Pro residues" evidence="5">
    <location>
        <begin position="419"/>
        <end position="433"/>
    </location>
</feature>
<feature type="transmembrane region" description="Helical" evidence="6">
    <location>
        <begin position="374"/>
        <end position="396"/>
    </location>
</feature>
<feature type="domain" description="O-antigen ligase-related" evidence="7">
    <location>
        <begin position="205"/>
        <end position="341"/>
    </location>
</feature>